<proteinExistence type="predicted"/>
<feature type="non-terminal residue" evidence="1">
    <location>
        <position position="81"/>
    </location>
</feature>
<dbReference type="AlphaFoldDB" id="X1DMG0"/>
<protein>
    <submittedName>
        <fullName evidence="1">Uncharacterized protein</fullName>
    </submittedName>
</protein>
<organism evidence="1">
    <name type="scientific">marine sediment metagenome</name>
    <dbReference type="NCBI Taxonomy" id="412755"/>
    <lineage>
        <taxon>unclassified sequences</taxon>
        <taxon>metagenomes</taxon>
        <taxon>ecological metagenomes</taxon>
    </lineage>
</organism>
<feature type="non-terminal residue" evidence="1">
    <location>
        <position position="1"/>
    </location>
</feature>
<dbReference type="InterPro" id="IPR028082">
    <property type="entry name" value="Peripla_BP_I"/>
</dbReference>
<reference evidence="1" key="1">
    <citation type="journal article" date="2014" name="Front. Microbiol.">
        <title>High frequency of phylogenetically diverse reductive dehalogenase-homologous genes in deep subseafloor sedimentary metagenomes.</title>
        <authorList>
            <person name="Kawai M."/>
            <person name="Futagami T."/>
            <person name="Toyoda A."/>
            <person name="Takaki Y."/>
            <person name="Nishi S."/>
            <person name="Hori S."/>
            <person name="Arai W."/>
            <person name="Tsubouchi T."/>
            <person name="Morono Y."/>
            <person name="Uchiyama I."/>
            <person name="Ito T."/>
            <person name="Fujiyama A."/>
            <person name="Inagaki F."/>
            <person name="Takami H."/>
        </authorList>
    </citation>
    <scope>NUCLEOTIDE SEQUENCE</scope>
    <source>
        <strain evidence="1">Expedition CK06-06</strain>
    </source>
</reference>
<sequence>LPTPEGEAWKERYRQRWGEEPSLYGPSAAYSKVMGWAAMVERIGDPSDHKAICDAFRDKTDPYCGITGCFIFEPVTQHVSM</sequence>
<evidence type="ECO:0000313" key="1">
    <source>
        <dbReference type="EMBL" id="GAH21372.1"/>
    </source>
</evidence>
<dbReference type="EMBL" id="BART01040877">
    <property type="protein sequence ID" value="GAH21372.1"/>
    <property type="molecule type" value="Genomic_DNA"/>
</dbReference>
<comment type="caution">
    <text evidence="1">The sequence shown here is derived from an EMBL/GenBank/DDBJ whole genome shotgun (WGS) entry which is preliminary data.</text>
</comment>
<dbReference type="SUPFAM" id="SSF53822">
    <property type="entry name" value="Periplasmic binding protein-like I"/>
    <property type="match status" value="1"/>
</dbReference>
<dbReference type="Gene3D" id="3.40.50.2300">
    <property type="match status" value="1"/>
</dbReference>
<accession>X1DMG0</accession>
<gene>
    <name evidence="1" type="ORF">S01H4_66210</name>
</gene>
<name>X1DMG0_9ZZZZ</name>